<evidence type="ECO:0000313" key="1">
    <source>
        <dbReference type="EMBL" id="OCX68233.1"/>
    </source>
</evidence>
<sequence>MDTNAINSADAAARVGALAGRASAADFVDMATRLANATRGTQQEAVYRALASQVPYEESNLWFETQEGFEIAKRMVLGDQHDDGPLH</sequence>
<dbReference type="RefSeq" id="WP_024894059.1">
    <property type="nucleotide sequence ID" value="NZ_LWSA01000307.1"/>
</dbReference>
<reference evidence="1 2" key="1">
    <citation type="journal article" date="2016" name="Int. J. Mol. Sci.">
        <title>Comparative genomics of the extreme acidophile Acidithiobacillus thiooxidans reveals intraspecific divergence and niche adaptation.</title>
        <authorList>
            <person name="Zhang X."/>
            <person name="Feng X."/>
            <person name="Tao J."/>
            <person name="Ma L."/>
            <person name="Xiao Y."/>
            <person name="Liang Y."/>
            <person name="Liu X."/>
            <person name="Yin H."/>
        </authorList>
    </citation>
    <scope>NUCLEOTIDE SEQUENCE [LARGE SCALE GENOMIC DNA]</scope>
    <source>
        <strain evidence="1 2">A02</strain>
    </source>
</reference>
<dbReference type="EMBL" id="LWSA01000307">
    <property type="protein sequence ID" value="OCX68233.1"/>
    <property type="molecule type" value="Genomic_DNA"/>
</dbReference>
<gene>
    <name evidence="1" type="ORF">A6P07_18590</name>
</gene>
<protein>
    <submittedName>
        <fullName evidence="1">Uncharacterized protein</fullName>
    </submittedName>
</protein>
<evidence type="ECO:0000313" key="2">
    <source>
        <dbReference type="Proteomes" id="UP000094893"/>
    </source>
</evidence>
<name>A0A1C2IU04_ACITH</name>
<proteinExistence type="predicted"/>
<dbReference type="Proteomes" id="UP000094893">
    <property type="component" value="Unassembled WGS sequence"/>
</dbReference>
<comment type="caution">
    <text evidence="1">The sequence shown here is derived from an EMBL/GenBank/DDBJ whole genome shotgun (WGS) entry which is preliminary data.</text>
</comment>
<dbReference type="AlphaFoldDB" id="A0A1C2IU04"/>
<accession>A0A1C2IU04</accession>
<organism evidence="1 2">
    <name type="scientific">Acidithiobacillus thiooxidans</name>
    <name type="common">Thiobacillus thiooxidans</name>
    <dbReference type="NCBI Taxonomy" id="930"/>
    <lineage>
        <taxon>Bacteria</taxon>
        <taxon>Pseudomonadati</taxon>
        <taxon>Pseudomonadota</taxon>
        <taxon>Acidithiobacillia</taxon>
        <taxon>Acidithiobacillales</taxon>
        <taxon>Acidithiobacillaceae</taxon>
        <taxon>Acidithiobacillus</taxon>
    </lineage>
</organism>